<gene>
    <name evidence="2" type="ORF">N8I77_006935</name>
</gene>
<dbReference type="InterPro" id="IPR011008">
    <property type="entry name" value="Dimeric_a/b-barrel"/>
</dbReference>
<reference evidence="2" key="1">
    <citation type="submission" date="2023-06" db="EMBL/GenBank/DDBJ databases">
        <authorList>
            <person name="Noh H."/>
        </authorList>
    </citation>
    <scope>NUCLEOTIDE SEQUENCE</scope>
    <source>
        <strain evidence="2">DUCC20226</strain>
    </source>
</reference>
<evidence type="ECO:0000259" key="1">
    <source>
        <dbReference type="PROSITE" id="PS51725"/>
    </source>
</evidence>
<accession>A0AAD9W670</accession>
<dbReference type="InterPro" id="IPR007138">
    <property type="entry name" value="ABM_dom"/>
</dbReference>
<keyword evidence="3" id="KW-1185">Reference proteome</keyword>
<feature type="domain" description="ABM" evidence="1">
    <location>
        <begin position="7"/>
        <end position="96"/>
    </location>
</feature>
<proteinExistence type="predicted"/>
<dbReference type="Proteomes" id="UP001265746">
    <property type="component" value="Unassembled WGS sequence"/>
</dbReference>
<dbReference type="Pfam" id="PF03992">
    <property type="entry name" value="ABM"/>
    <property type="match status" value="1"/>
</dbReference>
<dbReference type="EMBL" id="JAUJFL010000003">
    <property type="protein sequence ID" value="KAK2608317.1"/>
    <property type="molecule type" value="Genomic_DNA"/>
</dbReference>
<comment type="caution">
    <text evidence="2">The sequence shown here is derived from an EMBL/GenBank/DDBJ whole genome shotgun (WGS) entry which is preliminary data.</text>
</comment>
<dbReference type="AlphaFoldDB" id="A0AAD9W670"/>
<evidence type="ECO:0000313" key="3">
    <source>
        <dbReference type="Proteomes" id="UP001265746"/>
    </source>
</evidence>
<name>A0AAD9W670_PHOAM</name>
<evidence type="ECO:0000313" key="2">
    <source>
        <dbReference type="EMBL" id="KAK2608317.1"/>
    </source>
</evidence>
<dbReference type="SUPFAM" id="SSF54909">
    <property type="entry name" value="Dimeric alpha+beta barrel"/>
    <property type="match status" value="1"/>
</dbReference>
<dbReference type="Gene3D" id="3.30.70.100">
    <property type="match status" value="1"/>
</dbReference>
<dbReference type="PROSITE" id="PS51725">
    <property type="entry name" value="ABM"/>
    <property type="match status" value="1"/>
</dbReference>
<protein>
    <recommendedName>
        <fullName evidence="1">ABM domain-containing protein</fullName>
    </recommendedName>
</protein>
<organism evidence="2 3">
    <name type="scientific">Phomopsis amygdali</name>
    <name type="common">Fusicoccum amygdali</name>
    <dbReference type="NCBI Taxonomy" id="1214568"/>
    <lineage>
        <taxon>Eukaryota</taxon>
        <taxon>Fungi</taxon>
        <taxon>Dikarya</taxon>
        <taxon>Ascomycota</taxon>
        <taxon>Pezizomycotina</taxon>
        <taxon>Sordariomycetes</taxon>
        <taxon>Sordariomycetidae</taxon>
        <taxon>Diaporthales</taxon>
        <taxon>Diaporthaceae</taxon>
        <taxon>Diaporthe</taxon>
    </lineage>
</organism>
<sequence length="110" mass="13019">MASQDAYYSVSTLAVKPENQEKVVEFFTRVAKATEELEPAAQIYRWYKVEGKDEFVFIEKFTSEQDYRAHQKSSHVQKLYREYLQYLPEPFVFHPINNSKDRLVGGFERA</sequence>